<gene>
    <name evidence="1" type="primary">WBGene00280852</name>
</gene>
<proteinExistence type="predicted"/>
<sequence>MCVQMFTSIFGTVDNSNTISSASPFPIHSLSNEILINIIERLSPEDRKQLAQMDMRMRELEKAAGHRQFDCVELFAENSHVRLSSKSTNGSICEFSNSTPDREISIFFKHSSTRALTILGHLNANTAIMLQNAIKTLEFRTLDIEINDEFTYRQLDRRESMQIEESPHCDITNAYYSDYSDVKFVDDELFLCLLNNSSGDIMIECAKTSITKAAVAQAFQMIFSGQRKGKIVCSPPVTEWAIYTSELDQLHLDFELNVRRLEFTHIKSGAKFNFNQFTRLEMIPPTRRTV</sequence>
<dbReference type="AlphaFoldDB" id="A0A2A6D2B9"/>
<protein>
    <submittedName>
        <fullName evidence="1">Uncharacterized protein</fullName>
    </submittedName>
</protein>
<evidence type="ECO:0000313" key="1">
    <source>
        <dbReference type="EnsemblMetazoa" id="PPA42483.1"/>
    </source>
</evidence>
<keyword evidence="2" id="KW-1185">Reference proteome</keyword>
<reference evidence="2" key="1">
    <citation type="journal article" date="2008" name="Nat. Genet.">
        <title>The Pristionchus pacificus genome provides a unique perspective on nematode lifestyle and parasitism.</title>
        <authorList>
            <person name="Dieterich C."/>
            <person name="Clifton S.W."/>
            <person name="Schuster L.N."/>
            <person name="Chinwalla A."/>
            <person name="Delehaunty K."/>
            <person name="Dinkelacker I."/>
            <person name="Fulton L."/>
            <person name="Fulton R."/>
            <person name="Godfrey J."/>
            <person name="Minx P."/>
            <person name="Mitreva M."/>
            <person name="Roeseler W."/>
            <person name="Tian H."/>
            <person name="Witte H."/>
            <person name="Yang S.P."/>
            <person name="Wilson R.K."/>
            <person name="Sommer R.J."/>
        </authorList>
    </citation>
    <scope>NUCLEOTIDE SEQUENCE [LARGE SCALE GENOMIC DNA]</scope>
    <source>
        <strain evidence="2">PS312</strain>
    </source>
</reference>
<name>A0A2A6D2B9_PRIPA</name>
<accession>A0A2A6D2B9</accession>
<dbReference type="EnsemblMetazoa" id="PPA42483.1">
    <property type="protein sequence ID" value="PPA42483.1"/>
    <property type="gene ID" value="WBGene00280852"/>
</dbReference>
<reference evidence="1" key="2">
    <citation type="submission" date="2022-06" db="UniProtKB">
        <authorList>
            <consortium name="EnsemblMetazoa"/>
        </authorList>
    </citation>
    <scope>IDENTIFICATION</scope>
    <source>
        <strain evidence="1">PS312</strain>
    </source>
</reference>
<accession>A0A8R1YWZ0</accession>
<organism evidence="1 2">
    <name type="scientific">Pristionchus pacificus</name>
    <name type="common">Parasitic nematode worm</name>
    <dbReference type="NCBI Taxonomy" id="54126"/>
    <lineage>
        <taxon>Eukaryota</taxon>
        <taxon>Metazoa</taxon>
        <taxon>Ecdysozoa</taxon>
        <taxon>Nematoda</taxon>
        <taxon>Chromadorea</taxon>
        <taxon>Rhabditida</taxon>
        <taxon>Rhabditina</taxon>
        <taxon>Diplogasteromorpha</taxon>
        <taxon>Diplogasteroidea</taxon>
        <taxon>Neodiplogasteridae</taxon>
        <taxon>Pristionchus</taxon>
    </lineage>
</organism>
<dbReference type="Proteomes" id="UP000005239">
    <property type="component" value="Unassembled WGS sequence"/>
</dbReference>
<evidence type="ECO:0000313" key="2">
    <source>
        <dbReference type="Proteomes" id="UP000005239"/>
    </source>
</evidence>